<dbReference type="EMBL" id="CM041001">
    <property type="protein sequence ID" value="MCJ8748391.1"/>
    <property type="molecule type" value="Genomic_DNA"/>
</dbReference>
<proteinExistence type="predicted"/>
<keyword evidence="2" id="KW-1185">Reference proteome</keyword>
<evidence type="ECO:0000313" key="1">
    <source>
        <dbReference type="EMBL" id="MCJ8748391.1"/>
    </source>
</evidence>
<name>A0ACC5ZM70_9TELE</name>
<sequence>MDSSQRKRGKMAAVLVGDDEEELSPDEENMISASEDEEESDDDRKHTKLLEAISSLGGKRRRMQAERSEASLQISEFSVNADGAGEKVELSDLLGSVEKTPGAPNKTKKQLRNLQNSKETLELPLSRQQTEQIQRSVAYERSSKEVSRWESVITQNQKAEQIIFPLKQETAEPKRVEQVVAGWKAQTPLEQQIFSLLRSNHQPITDPVLTPMEAASIRAMSLEEVSVNHL</sequence>
<gene>
    <name evidence="1" type="ORF">PDJAM_G00164320</name>
</gene>
<organism evidence="1 2">
    <name type="scientific">Pangasius djambal</name>
    <dbReference type="NCBI Taxonomy" id="1691987"/>
    <lineage>
        <taxon>Eukaryota</taxon>
        <taxon>Metazoa</taxon>
        <taxon>Chordata</taxon>
        <taxon>Craniata</taxon>
        <taxon>Vertebrata</taxon>
        <taxon>Euteleostomi</taxon>
        <taxon>Actinopterygii</taxon>
        <taxon>Neopterygii</taxon>
        <taxon>Teleostei</taxon>
        <taxon>Ostariophysi</taxon>
        <taxon>Siluriformes</taxon>
        <taxon>Pangasiidae</taxon>
        <taxon>Pangasius</taxon>
    </lineage>
</organism>
<evidence type="ECO:0000313" key="2">
    <source>
        <dbReference type="Proteomes" id="UP000830395"/>
    </source>
</evidence>
<accession>A0ACC5ZM70</accession>
<dbReference type="Proteomes" id="UP000830395">
    <property type="component" value="Chromosome 27"/>
</dbReference>
<reference evidence="1" key="1">
    <citation type="submission" date="2020-02" db="EMBL/GenBank/DDBJ databases">
        <title>Genome sequencing of the panga catfish, Pangasius djambal.</title>
        <authorList>
            <person name="Wen M."/>
            <person name="Zahm M."/>
            <person name="Roques C."/>
            <person name="Cabau C."/>
            <person name="Klopp C."/>
            <person name="Donnadieu C."/>
            <person name="Jouanno E."/>
            <person name="Avarre J.-C."/>
            <person name="Campet M."/>
            <person name="Ha T."/>
            <person name="Dugue R."/>
            <person name="Lampietro C."/>
            <person name="Louis A."/>
            <person name="Herpin A."/>
            <person name="Echchiki A."/>
            <person name="Berthelot C."/>
            <person name="Parey E."/>
            <person name="Roest-Crollius H."/>
            <person name="Braasch I."/>
            <person name="Postlethwait J.H."/>
            <person name="Bobe J."/>
            <person name="Montfort J."/>
            <person name="Bouchez O."/>
            <person name="Begum T."/>
            <person name="Schartl M."/>
            <person name="Gustiano R."/>
            <person name="Guiguen Y."/>
        </authorList>
    </citation>
    <scope>NUCLEOTIDE SEQUENCE</scope>
    <source>
        <strain evidence="1">Pdj_M5554</strain>
    </source>
</reference>
<protein>
    <submittedName>
        <fullName evidence="1">Uncharacterized protein</fullName>
    </submittedName>
</protein>
<comment type="caution">
    <text evidence="1">The sequence shown here is derived from an EMBL/GenBank/DDBJ whole genome shotgun (WGS) entry which is preliminary data.</text>
</comment>